<evidence type="ECO:0000256" key="1">
    <source>
        <dbReference type="SAM" id="MobiDB-lite"/>
    </source>
</evidence>
<accession>A0AAE0BWL1</accession>
<evidence type="ECO:0000313" key="2">
    <source>
        <dbReference type="EMBL" id="KAK3244153.1"/>
    </source>
</evidence>
<evidence type="ECO:0000313" key="3">
    <source>
        <dbReference type="Proteomes" id="UP001190700"/>
    </source>
</evidence>
<feature type="non-terminal residue" evidence="2">
    <location>
        <position position="1"/>
    </location>
</feature>
<name>A0AAE0BWL1_9CHLO</name>
<feature type="region of interest" description="Disordered" evidence="1">
    <location>
        <begin position="28"/>
        <end position="121"/>
    </location>
</feature>
<feature type="compositionally biased region" description="Basic and acidic residues" evidence="1">
    <location>
        <begin position="78"/>
        <end position="91"/>
    </location>
</feature>
<feature type="compositionally biased region" description="Basic and acidic residues" evidence="1">
    <location>
        <begin position="45"/>
        <end position="60"/>
    </location>
</feature>
<proteinExistence type="predicted"/>
<dbReference type="AlphaFoldDB" id="A0AAE0BWL1"/>
<gene>
    <name evidence="2" type="ORF">CYMTET_46224</name>
</gene>
<keyword evidence="3" id="KW-1185">Reference proteome</keyword>
<comment type="caution">
    <text evidence="2">The sequence shown here is derived from an EMBL/GenBank/DDBJ whole genome shotgun (WGS) entry which is preliminary data.</text>
</comment>
<organism evidence="2 3">
    <name type="scientific">Cymbomonas tetramitiformis</name>
    <dbReference type="NCBI Taxonomy" id="36881"/>
    <lineage>
        <taxon>Eukaryota</taxon>
        <taxon>Viridiplantae</taxon>
        <taxon>Chlorophyta</taxon>
        <taxon>Pyramimonadophyceae</taxon>
        <taxon>Pyramimonadales</taxon>
        <taxon>Pyramimonadaceae</taxon>
        <taxon>Cymbomonas</taxon>
    </lineage>
</organism>
<protein>
    <submittedName>
        <fullName evidence="2">Uncharacterized protein</fullName>
    </submittedName>
</protein>
<dbReference type="Proteomes" id="UP001190700">
    <property type="component" value="Unassembled WGS sequence"/>
</dbReference>
<reference evidence="2 3" key="1">
    <citation type="journal article" date="2015" name="Genome Biol. Evol.">
        <title>Comparative Genomics of a Bacterivorous Green Alga Reveals Evolutionary Causalities and Consequences of Phago-Mixotrophic Mode of Nutrition.</title>
        <authorList>
            <person name="Burns J.A."/>
            <person name="Paasch A."/>
            <person name="Narechania A."/>
            <person name="Kim E."/>
        </authorList>
    </citation>
    <scope>NUCLEOTIDE SEQUENCE [LARGE SCALE GENOMIC DNA]</scope>
    <source>
        <strain evidence="2 3">PLY_AMNH</strain>
    </source>
</reference>
<sequence>GYMMRYRDDPAGALRNVPELLRHANLEHANAAESSSAKDSIAGETARDIPRASDSSKESPQEGAKGCVALPLRNTLPGREEPATTEDRIEQQLDAGSFAPVEALQTQKVSGNPEPRKGNPKWTGFAMGIVVHAFMRHAVKFRRKGAIGQSSIS</sequence>
<dbReference type="EMBL" id="LGRX02032202">
    <property type="protein sequence ID" value="KAK3244153.1"/>
    <property type="molecule type" value="Genomic_DNA"/>
</dbReference>